<dbReference type="EMBL" id="CP017415">
    <property type="protein sequence ID" value="AOU97278.1"/>
    <property type="molecule type" value="Genomic_DNA"/>
</dbReference>
<feature type="compositionally biased region" description="Low complexity" evidence="1">
    <location>
        <begin position="138"/>
        <end position="148"/>
    </location>
</feature>
<feature type="compositionally biased region" description="Pro residues" evidence="1">
    <location>
        <begin position="69"/>
        <end position="78"/>
    </location>
</feature>
<evidence type="ECO:0000313" key="3">
    <source>
        <dbReference type="Proteomes" id="UP000095401"/>
    </source>
</evidence>
<feature type="region of interest" description="Disordered" evidence="1">
    <location>
        <begin position="34"/>
        <end position="163"/>
    </location>
</feature>
<dbReference type="Proteomes" id="UP000095401">
    <property type="component" value="Chromosome"/>
</dbReference>
<evidence type="ECO:0000256" key="1">
    <source>
        <dbReference type="SAM" id="MobiDB-lite"/>
    </source>
</evidence>
<dbReference type="AlphaFoldDB" id="A0A1D8ILE7"/>
<keyword evidence="3" id="KW-1185">Reference proteome</keyword>
<gene>
    <name evidence="2" type="ORF">BI364_04040</name>
</gene>
<proteinExistence type="predicted"/>
<organism evidence="2 3">
    <name type="scientific">Acidihalobacter yilgarnensis</name>
    <dbReference type="NCBI Taxonomy" id="2819280"/>
    <lineage>
        <taxon>Bacteria</taxon>
        <taxon>Pseudomonadati</taxon>
        <taxon>Pseudomonadota</taxon>
        <taxon>Gammaproteobacteria</taxon>
        <taxon>Chromatiales</taxon>
        <taxon>Ectothiorhodospiraceae</taxon>
        <taxon>Acidihalobacter</taxon>
    </lineage>
</organism>
<sequence>MIGLVVATATLAGCDVPVGYPGPVLYPVVPIYGGRSHDEDHRDGRDGPPRGRYAQPMGSVDGRGYDPQHMPPPAPPVGAYPDRYPPADRGRPGDQRRAGQVDRRREPAPPHDEHHQRQDQRQQDRHPRQDERKREDQQSQQQDYPSQDGAGQRAYPLLPTTRP</sequence>
<protein>
    <submittedName>
        <fullName evidence="2">Uncharacterized protein</fullName>
    </submittedName>
</protein>
<feature type="compositionally biased region" description="Basic and acidic residues" evidence="1">
    <location>
        <begin position="85"/>
        <end position="137"/>
    </location>
</feature>
<reference evidence="3" key="1">
    <citation type="submission" date="2016-09" db="EMBL/GenBank/DDBJ databases">
        <title>Acidihalobacter prosperus F5.</title>
        <authorList>
            <person name="Khaleque H.N."/>
            <person name="Ramsay J.P."/>
            <person name="Kaksonen A.H."/>
            <person name="Boxall N.J."/>
            <person name="Watkin E.L.J."/>
        </authorList>
    </citation>
    <scope>NUCLEOTIDE SEQUENCE [LARGE SCALE GENOMIC DNA]</scope>
    <source>
        <strain evidence="3">F5</strain>
    </source>
</reference>
<name>A0A1D8ILE7_9GAMM</name>
<accession>A0A1D8ILE7</accession>
<dbReference type="KEGG" id="aprs:BI364_04040"/>
<feature type="compositionally biased region" description="Basic and acidic residues" evidence="1">
    <location>
        <begin position="35"/>
        <end position="49"/>
    </location>
</feature>
<evidence type="ECO:0000313" key="2">
    <source>
        <dbReference type="EMBL" id="AOU97278.1"/>
    </source>
</evidence>